<accession>A0A090N5Z4</accession>
<protein>
    <submittedName>
        <fullName evidence="1">WGS project CBMI000000000 data, contig CS3069_c003779</fullName>
    </submittedName>
</protein>
<dbReference type="EMBL" id="CBMI010003777">
    <property type="protein sequence ID" value="CEG05386.1"/>
    <property type="molecule type" value="Genomic_DNA"/>
</dbReference>
<dbReference type="AlphaFoldDB" id="A0A090N5Z4"/>
<name>A0A090N5Z4_9HYPO</name>
<sequence length="105" mass="11746">MVRGCWLVGTQSSVDLDHTIFKTFGRVSYLEKIKAIVHENDRSNHYLDKVIAEGFCQSVQKLGPLCHSVGELQYLAQMQRIATLASINPAESENTRVHSVICVLT</sequence>
<gene>
    <name evidence="1" type="ORF">BN850_0110300</name>
</gene>
<proteinExistence type="predicted"/>
<evidence type="ECO:0000313" key="1">
    <source>
        <dbReference type="EMBL" id="CEG05386.1"/>
    </source>
</evidence>
<reference evidence="1" key="1">
    <citation type="submission" date="2013-05" db="EMBL/GenBank/DDBJ databases">
        <title>Draft genome sequences of six wheat associated Fusarium spp. isolates.</title>
        <authorList>
            <person name="Moolhuijzen P.M."/>
            <person name="Manners J.M."/>
            <person name="Wilcox S."/>
            <person name="Bellgard M.I."/>
            <person name="Gardiner D.M."/>
        </authorList>
    </citation>
    <scope>NUCLEOTIDE SEQUENCE</scope>
    <source>
        <strain evidence="1">CS3069</strain>
    </source>
</reference>
<organism evidence="1">
    <name type="scientific">Fusarium clavum</name>
    <dbReference type="NCBI Taxonomy" id="2594811"/>
    <lineage>
        <taxon>Eukaryota</taxon>
        <taxon>Fungi</taxon>
        <taxon>Dikarya</taxon>
        <taxon>Ascomycota</taxon>
        <taxon>Pezizomycotina</taxon>
        <taxon>Sordariomycetes</taxon>
        <taxon>Hypocreomycetidae</taxon>
        <taxon>Hypocreales</taxon>
        <taxon>Nectriaceae</taxon>
        <taxon>Fusarium</taxon>
        <taxon>Fusarium incarnatum-equiseti species complex</taxon>
    </lineage>
</organism>
<dbReference type="EMBL" id="HG320412">
    <property type="protein sequence ID" value="CEG05925.1"/>
    <property type="molecule type" value="Genomic_DNA"/>
</dbReference>